<dbReference type="PANTHER" id="PTHR22916:SF3">
    <property type="entry name" value="UDP-GLCNAC:BETAGAL BETA-1,3-N-ACETYLGLUCOSAMINYLTRANSFERASE-LIKE PROTEIN 1"/>
    <property type="match status" value="1"/>
</dbReference>
<dbReference type="SUPFAM" id="SSF53448">
    <property type="entry name" value="Nucleotide-diphospho-sugar transferases"/>
    <property type="match status" value="1"/>
</dbReference>
<keyword evidence="2" id="KW-0808">Transferase</keyword>
<feature type="domain" description="Glycosyltransferase 2-like" evidence="1">
    <location>
        <begin position="23"/>
        <end position="124"/>
    </location>
</feature>
<evidence type="ECO:0000313" key="3">
    <source>
        <dbReference type="Proteomes" id="UP000285503"/>
    </source>
</evidence>
<organism evidence="2 3">
    <name type="scientific">Bacteroides xylanisolvens</name>
    <dbReference type="NCBI Taxonomy" id="371601"/>
    <lineage>
        <taxon>Bacteria</taxon>
        <taxon>Pseudomonadati</taxon>
        <taxon>Bacteroidota</taxon>
        <taxon>Bacteroidia</taxon>
        <taxon>Bacteroidales</taxon>
        <taxon>Bacteroidaceae</taxon>
        <taxon>Bacteroides</taxon>
    </lineage>
</organism>
<name>A0A415G0X8_9BACE</name>
<evidence type="ECO:0000259" key="1">
    <source>
        <dbReference type="Pfam" id="PF00535"/>
    </source>
</evidence>
<comment type="caution">
    <text evidence="2">The sequence shown here is derived from an EMBL/GenBank/DDBJ whole genome shotgun (WGS) entry which is preliminary data.</text>
</comment>
<dbReference type="Proteomes" id="UP000285503">
    <property type="component" value="Unassembled WGS sequence"/>
</dbReference>
<dbReference type="EMBL" id="QRNE01000006">
    <property type="protein sequence ID" value="RHK29390.1"/>
    <property type="molecule type" value="Genomic_DNA"/>
</dbReference>
<dbReference type="AlphaFoldDB" id="A0A415G0X8"/>
<dbReference type="InterPro" id="IPR001173">
    <property type="entry name" value="Glyco_trans_2-like"/>
</dbReference>
<accession>A0A415G0X8</accession>
<dbReference type="InterPro" id="IPR029044">
    <property type="entry name" value="Nucleotide-diphossugar_trans"/>
</dbReference>
<dbReference type="GO" id="GO:0016758">
    <property type="term" value="F:hexosyltransferase activity"/>
    <property type="evidence" value="ECO:0007669"/>
    <property type="project" value="UniProtKB-ARBA"/>
</dbReference>
<dbReference type="CDD" id="cd00761">
    <property type="entry name" value="Glyco_tranf_GTA_type"/>
    <property type="match status" value="1"/>
</dbReference>
<dbReference type="Gene3D" id="3.90.550.10">
    <property type="entry name" value="Spore Coat Polysaccharide Biosynthesis Protein SpsA, Chain A"/>
    <property type="match status" value="1"/>
</dbReference>
<dbReference type="RefSeq" id="WP_134993028.1">
    <property type="nucleotide sequence ID" value="NZ_JAHONF010000003.1"/>
</dbReference>
<gene>
    <name evidence="2" type="ORF">DW075_02465</name>
</gene>
<sequence length="330" mass="39200">MTKQYNIKYKEWLKDGRDMNIITIFTPTYNRANLIQRVYKCLLNQTDKRFVWILVNDGSKDNSDEVAEEILEKNELPILFISKSNGGKHSAFEVAFNEVRTEYFMCMDDDDIYSPKAVATYLGEWDYIKQENKFEKIGAIRTITQEEDGTIVSRKPFNKSFLGTRIDQTTLESNYIKHEYFENWTCYRTGALHSVDLFPKHYWMHDQHKFFSEGIWQGRFARKYQCRYYFVVLREYRHDTETSIIRGHKSRQHYVDMFINTKMILDEHLDYIKKSPSHFIQDVAIVSILRHKLGISLKELLKNTKSVLLKCCFVLAIPLAYLVRNPKISK</sequence>
<dbReference type="Pfam" id="PF00535">
    <property type="entry name" value="Glycos_transf_2"/>
    <property type="match status" value="1"/>
</dbReference>
<dbReference type="PANTHER" id="PTHR22916">
    <property type="entry name" value="GLYCOSYLTRANSFERASE"/>
    <property type="match status" value="1"/>
</dbReference>
<reference evidence="2 3" key="1">
    <citation type="submission" date="2018-08" db="EMBL/GenBank/DDBJ databases">
        <title>A genome reference for cultivated species of the human gut microbiota.</title>
        <authorList>
            <person name="Zou Y."/>
            <person name="Xue W."/>
            <person name="Luo G."/>
        </authorList>
    </citation>
    <scope>NUCLEOTIDE SEQUENCE [LARGE SCALE GENOMIC DNA]</scope>
    <source>
        <strain evidence="2 3">AF46-11NS</strain>
    </source>
</reference>
<evidence type="ECO:0000313" key="2">
    <source>
        <dbReference type="EMBL" id="RHK29390.1"/>
    </source>
</evidence>
<proteinExistence type="predicted"/>
<protein>
    <submittedName>
        <fullName evidence="2">Glycosyltransferase family 2 protein</fullName>
    </submittedName>
</protein>